<dbReference type="GO" id="GO:0046872">
    <property type="term" value="F:metal ion binding"/>
    <property type="evidence" value="ECO:0007669"/>
    <property type="project" value="UniProtKB-KW"/>
</dbReference>
<keyword evidence="4 8" id="KW-0812">Transmembrane</keyword>
<dbReference type="RefSeq" id="WP_037444798.1">
    <property type="nucleotide sequence ID" value="NZ_JNFF01000117.1"/>
</dbReference>
<comment type="caution">
    <text evidence="9">The sequence shown here is derived from an EMBL/GenBank/DDBJ whole genome shotgun (WGS) entry which is preliminary data.</text>
</comment>
<evidence type="ECO:0000256" key="5">
    <source>
        <dbReference type="ARBA" id="ARBA00022989"/>
    </source>
</evidence>
<feature type="transmembrane region" description="Helical" evidence="8">
    <location>
        <begin position="144"/>
        <end position="167"/>
    </location>
</feature>
<evidence type="ECO:0000256" key="6">
    <source>
        <dbReference type="ARBA" id="ARBA00023136"/>
    </source>
</evidence>
<dbReference type="GO" id="GO:0009103">
    <property type="term" value="P:lipopolysaccharide biosynthetic process"/>
    <property type="evidence" value="ECO:0007669"/>
    <property type="project" value="TreeGrafter"/>
</dbReference>
<evidence type="ECO:0000313" key="9">
    <source>
        <dbReference type="EMBL" id="KEQ28198.1"/>
    </source>
</evidence>
<dbReference type="eggNOG" id="COG0472">
    <property type="taxonomic scope" value="Bacteria"/>
</dbReference>
<feature type="transmembrane region" description="Helical" evidence="8">
    <location>
        <begin position="121"/>
        <end position="138"/>
    </location>
</feature>
<feature type="transmembrane region" description="Helical" evidence="8">
    <location>
        <begin position="232"/>
        <end position="255"/>
    </location>
</feature>
<sequence>MTTVKILIILIPFLLAFYLGRSIIRFIYLVSYKKRLFDPVNNRKTHEHIIPRLGGVAFAPIQCCLMTLAVVIFHKYNFLNDLHLNTGEILPMFLLLTTGLVILFIVGLADDLIGVSYKFKFFAQLVAAMLLPLSGLWINDIYGVFFIDFIPAWVGMPLTVFAVMLIINGINLIDGIDGLCSGLIMVSSLILGILFAAEGAWLHAIFAFITTGLLIPFFYFNVFGASKRKRRIFMGDTGSLTLGYSIAFLAVSFSMNNQDIKPFFDGAIVSAFTTLIVPVLDVARVMWVRFRNGKSVFEPDRNHIHHKFLDLGISHRTAMIYIILLALFFSVFNIVSVQYISNNIVLALDIVLWGLFHFVFHRIEAGRRADTAISLSKNAQISYSEV</sequence>
<dbReference type="PANTHER" id="PTHR22926">
    <property type="entry name" value="PHOSPHO-N-ACETYLMURAMOYL-PENTAPEPTIDE-TRANSFERASE"/>
    <property type="match status" value="1"/>
</dbReference>
<feature type="transmembrane region" description="Helical" evidence="8">
    <location>
        <begin position="340"/>
        <end position="360"/>
    </location>
</feature>
<dbReference type="InterPro" id="IPR018480">
    <property type="entry name" value="PNAcMuramoyl-5peptid_Trfase_CS"/>
</dbReference>
<dbReference type="InterPro" id="IPR000715">
    <property type="entry name" value="Glycosyl_transferase_4"/>
</dbReference>
<dbReference type="GO" id="GO:0016780">
    <property type="term" value="F:phosphotransferase activity, for other substituted phosphate groups"/>
    <property type="evidence" value="ECO:0007669"/>
    <property type="project" value="InterPro"/>
</dbReference>
<feature type="transmembrane region" description="Helical" evidence="8">
    <location>
        <begin position="267"/>
        <end position="287"/>
    </location>
</feature>
<evidence type="ECO:0000256" key="8">
    <source>
        <dbReference type="SAM" id="Phobius"/>
    </source>
</evidence>
<dbReference type="PANTHER" id="PTHR22926:SF3">
    <property type="entry name" value="UNDECAPRENYL-PHOSPHATE ALPHA-N-ACETYLGLUCOSAMINYL 1-PHOSPHATE TRANSFERASE"/>
    <property type="match status" value="1"/>
</dbReference>
<dbReference type="Proteomes" id="UP000028007">
    <property type="component" value="Unassembled WGS sequence"/>
</dbReference>
<dbReference type="Pfam" id="PF00953">
    <property type="entry name" value="Glycos_transf_4"/>
    <property type="match status" value="1"/>
</dbReference>
<dbReference type="PROSITE" id="PS01348">
    <property type="entry name" value="MRAY_2"/>
    <property type="match status" value="1"/>
</dbReference>
<feature type="transmembrane region" description="Helical" evidence="8">
    <location>
        <begin position="201"/>
        <end position="220"/>
    </location>
</feature>
<evidence type="ECO:0000256" key="3">
    <source>
        <dbReference type="ARBA" id="ARBA00022679"/>
    </source>
</evidence>
<keyword evidence="9" id="KW-0328">Glycosyltransferase</keyword>
<dbReference type="GO" id="GO:0016757">
    <property type="term" value="F:glycosyltransferase activity"/>
    <property type="evidence" value="ECO:0007669"/>
    <property type="project" value="UniProtKB-KW"/>
</dbReference>
<feature type="transmembrane region" description="Helical" evidence="8">
    <location>
        <begin position="6"/>
        <end position="28"/>
    </location>
</feature>
<evidence type="ECO:0000256" key="7">
    <source>
        <dbReference type="PIRSR" id="PIRSR600715-1"/>
    </source>
</evidence>
<organism evidence="9 10">
    <name type="scientific">Pedobacter antarcticus 4BY</name>
    <dbReference type="NCBI Taxonomy" id="1358423"/>
    <lineage>
        <taxon>Bacteria</taxon>
        <taxon>Pseudomonadati</taxon>
        <taxon>Bacteroidota</taxon>
        <taxon>Sphingobacteriia</taxon>
        <taxon>Sphingobacteriales</taxon>
        <taxon>Sphingobacteriaceae</taxon>
        <taxon>Pedobacter</taxon>
    </lineage>
</organism>
<evidence type="ECO:0000256" key="2">
    <source>
        <dbReference type="ARBA" id="ARBA00022475"/>
    </source>
</evidence>
<keyword evidence="3 9" id="KW-0808">Transferase</keyword>
<evidence type="ECO:0000313" key="10">
    <source>
        <dbReference type="Proteomes" id="UP000028007"/>
    </source>
</evidence>
<feature type="transmembrane region" description="Helical" evidence="8">
    <location>
        <begin position="179"/>
        <end position="195"/>
    </location>
</feature>
<evidence type="ECO:0000256" key="4">
    <source>
        <dbReference type="ARBA" id="ARBA00022692"/>
    </source>
</evidence>
<evidence type="ECO:0000256" key="1">
    <source>
        <dbReference type="ARBA" id="ARBA00004651"/>
    </source>
</evidence>
<feature type="transmembrane region" description="Helical" evidence="8">
    <location>
        <begin position="49"/>
        <end position="74"/>
    </location>
</feature>
<dbReference type="GO" id="GO:0005886">
    <property type="term" value="C:plasma membrane"/>
    <property type="evidence" value="ECO:0007669"/>
    <property type="project" value="UniProtKB-SubCell"/>
</dbReference>
<dbReference type="GO" id="GO:0071555">
    <property type="term" value="P:cell wall organization"/>
    <property type="evidence" value="ECO:0007669"/>
    <property type="project" value="TreeGrafter"/>
</dbReference>
<accession>A0A081PBX5</accession>
<proteinExistence type="predicted"/>
<feature type="binding site" evidence="7">
    <location>
        <position position="236"/>
    </location>
    <ligand>
        <name>Mg(2+)</name>
        <dbReference type="ChEBI" id="CHEBI:18420"/>
    </ligand>
</feature>
<keyword evidence="10" id="KW-1185">Reference proteome</keyword>
<comment type="cofactor">
    <cofactor evidence="7">
        <name>Mg(2+)</name>
        <dbReference type="ChEBI" id="CHEBI:18420"/>
    </cofactor>
</comment>
<dbReference type="CDD" id="cd06853">
    <property type="entry name" value="GT_WecA_like"/>
    <property type="match status" value="1"/>
</dbReference>
<reference evidence="9 10" key="1">
    <citation type="journal article" date="1992" name="Int. J. Syst. Bacteriol.">
        <title>Sphingobacterium antarcticus sp. nov. a Psychrotrophic Bacterium from the Soils of Schirmacher Oasis, Antarctica.</title>
        <authorList>
            <person name="Shivaji S."/>
            <person name="Ray M.K."/>
            <person name="Rao N.S."/>
            <person name="Saiserr L."/>
            <person name="Jagannadham M.V."/>
            <person name="Kumar G.S."/>
            <person name="Reddy G."/>
            <person name="Bhargava P.M."/>
        </authorList>
    </citation>
    <scope>NUCLEOTIDE SEQUENCE [LARGE SCALE GENOMIC DNA]</scope>
    <source>
        <strain evidence="9 10">4BY</strain>
    </source>
</reference>
<dbReference type="AlphaFoldDB" id="A0A081PBX5"/>
<feature type="binding site" evidence="7">
    <location>
        <position position="171"/>
    </location>
    <ligand>
        <name>Mg(2+)</name>
        <dbReference type="ChEBI" id="CHEBI:18420"/>
    </ligand>
</feature>
<dbReference type="GO" id="GO:0044038">
    <property type="term" value="P:cell wall macromolecule biosynthetic process"/>
    <property type="evidence" value="ECO:0007669"/>
    <property type="project" value="TreeGrafter"/>
</dbReference>
<dbReference type="OrthoDB" id="9783652at2"/>
<keyword evidence="2" id="KW-1003">Cell membrane</keyword>
<dbReference type="EMBL" id="JNFF01000117">
    <property type="protein sequence ID" value="KEQ28198.1"/>
    <property type="molecule type" value="Genomic_DNA"/>
</dbReference>
<comment type="subcellular location">
    <subcellularLocation>
        <location evidence="1">Cell membrane</location>
        <topology evidence="1">Multi-pass membrane protein</topology>
    </subcellularLocation>
</comment>
<name>A0A081PBX5_9SPHI</name>
<keyword evidence="6 8" id="KW-0472">Membrane</keyword>
<keyword evidence="5 8" id="KW-1133">Transmembrane helix</keyword>
<feature type="transmembrane region" description="Helical" evidence="8">
    <location>
        <begin position="308"/>
        <end position="334"/>
    </location>
</feature>
<keyword evidence="7" id="KW-0479">Metal-binding</keyword>
<gene>
    <name evidence="9" type="ORF">N180_00745</name>
</gene>
<keyword evidence="7" id="KW-0460">Magnesium</keyword>
<feature type="transmembrane region" description="Helical" evidence="8">
    <location>
        <begin position="89"/>
        <end position="109"/>
    </location>
</feature>
<protein>
    <submittedName>
        <fullName evidence="9">UDP-phosphate alpha-N-acetylglucosaminyltransferase</fullName>
    </submittedName>
</protein>